<evidence type="ECO:0000313" key="3">
    <source>
        <dbReference type="Proteomes" id="UP001059041"/>
    </source>
</evidence>
<sequence length="96" mass="11609">MLHQRVDIKGHWRTAGINLSIELKRNQERNRRQKKRRAQVCSPEHESRDIYSTCDARCCHTEDPKRSRKRQKRLIIEERKIEKAIGDNELRVQMVF</sequence>
<dbReference type="Proteomes" id="UP001059041">
    <property type="component" value="Linkage Group LG12"/>
</dbReference>
<reference evidence="2" key="1">
    <citation type="submission" date="2021-02" db="EMBL/GenBank/DDBJ databases">
        <title>Comparative genomics reveals that relaxation of natural selection precedes convergent phenotypic evolution of cavefish.</title>
        <authorList>
            <person name="Peng Z."/>
        </authorList>
    </citation>
    <scope>NUCLEOTIDE SEQUENCE</scope>
    <source>
        <tissue evidence="2">Muscle</tissue>
    </source>
</reference>
<name>A0A9W7WLP1_TRIRA</name>
<evidence type="ECO:0000256" key="1">
    <source>
        <dbReference type="SAM" id="MobiDB-lite"/>
    </source>
</evidence>
<proteinExistence type="predicted"/>
<evidence type="ECO:0000313" key="2">
    <source>
        <dbReference type="EMBL" id="KAI7802218.1"/>
    </source>
</evidence>
<feature type="region of interest" description="Disordered" evidence="1">
    <location>
        <begin position="27"/>
        <end position="47"/>
    </location>
</feature>
<keyword evidence="3" id="KW-1185">Reference proteome</keyword>
<gene>
    <name evidence="2" type="ORF">IRJ41_003869</name>
</gene>
<protein>
    <submittedName>
        <fullName evidence="2">Uncharacterized protein</fullName>
    </submittedName>
</protein>
<comment type="caution">
    <text evidence="2">The sequence shown here is derived from an EMBL/GenBank/DDBJ whole genome shotgun (WGS) entry which is preliminary data.</text>
</comment>
<organism evidence="2 3">
    <name type="scientific">Triplophysa rosa</name>
    <name type="common">Cave loach</name>
    <dbReference type="NCBI Taxonomy" id="992332"/>
    <lineage>
        <taxon>Eukaryota</taxon>
        <taxon>Metazoa</taxon>
        <taxon>Chordata</taxon>
        <taxon>Craniata</taxon>
        <taxon>Vertebrata</taxon>
        <taxon>Euteleostomi</taxon>
        <taxon>Actinopterygii</taxon>
        <taxon>Neopterygii</taxon>
        <taxon>Teleostei</taxon>
        <taxon>Ostariophysi</taxon>
        <taxon>Cypriniformes</taxon>
        <taxon>Nemacheilidae</taxon>
        <taxon>Triplophysa</taxon>
    </lineage>
</organism>
<accession>A0A9W7WLP1</accession>
<dbReference type="EMBL" id="JAFHDT010000012">
    <property type="protein sequence ID" value="KAI7802218.1"/>
    <property type="molecule type" value="Genomic_DNA"/>
</dbReference>
<dbReference type="AlphaFoldDB" id="A0A9W7WLP1"/>